<feature type="domain" description="HipA N-terminal subdomain 1" evidence="5">
    <location>
        <begin position="9"/>
        <end position="121"/>
    </location>
</feature>
<sequence length="427" mass="47802">MYKPVNVIEVKLWGDTIGAVALDPGSGYYAFEYEAKWRQKRIEIAPLHMPLNDRANIYIFPHLPELTFKRLPAMLADALPDDFGNALIDAYLAKQGVAKEAITSLDRLAYMANRSMGALEFKPARSPKNNKAASAVEISQLVEGSRNALAGKFEGDEETEAAILNIIQVGTSAGGARAKAVIAWNRETGAIRSGQLPVAGGFEHWLLKLDGVGKDNELGTGSDYGRIEYAYYLMARAAGIYMSESALLEENGRAHFMTKRFDRDGNIKHHIQTLCAMNHLDYKQRATHDYSQYFLTMLSLGMRNHLSEAFRRMVFNVLAANCDDHTKNFSFLLKQHGQWELAPAYDVTHAYNPAGAWTFQHLMSVNGKFKDINKRDLMAVADRFQVPDARAIIDQVQAALLKWKEFADEAGLKESVYLAVRKDFPDI</sequence>
<protein>
    <submittedName>
        <fullName evidence="6">Serine/threonine-protein kinase HipA</fullName>
    </submittedName>
</protein>
<comment type="similarity">
    <text evidence="1">Belongs to the HipA Ser/Thr kinase family.</text>
</comment>
<dbReference type="Proteomes" id="UP000198629">
    <property type="component" value="Unassembled WGS sequence"/>
</dbReference>
<dbReference type="InterPro" id="IPR052028">
    <property type="entry name" value="HipA_Ser/Thr_kinase"/>
</dbReference>
<dbReference type="GO" id="GO:0004674">
    <property type="term" value="F:protein serine/threonine kinase activity"/>
    <property type="evidence" value="ECO:0007669"/>
    <property type="project" value="TreeGrafter"/>
</dbReference>
<evidence type="ECO:0000259" key="4">
    <source>
        <dbReference type="Pfam" id="PF07804"/>
    </source>
</evidence>
<dbReference type="AlphaFoldDB" id="A0A1G9B904"/>
<dbReference type="Pfam" id="PF07804">
    <property type="entry name" value="HipA_C"/>
    <property type="match status" value="1"/>
</dbReference>
<dbReference type="OrthoDB" id="9805913at2"/>
<feature type="domain" description="HipA-like C-terminal" evidence="4">
    <location>
        <begin position="171"/>
        <end position="400"/>
    </location>
</feature>
<gene>
    <name evidence="6" type="ORF">SAMN05192566_1050</name>
</gene>
<dbReference type="Gene3D" id="1.10.1070.20">
    <property type="match status" value="1"/>
</dbReference>
<dbReference type="EMBL" id="FNFX01000002">
    <property type="protein sequence ID" value="SDK35997.1"/>
    <property type="molecule type" value="Genomic_DNA"/>
</dbReference>
<evidence type="ECO:0000313" key="6">
    <source>
        <dbReference type="EMBL" id="SDK35997.1"/>
    </source>
</evidence>
<evidence type="ECO:0000256" key="3">
    <source>
        <dbReference type="ARBA" id="ARBA00022777"/>
    </source>
</evidence>
<evidence type="ECO:0000256" key="2">
    <source>
        <dbReference type="ARBA" id="ARBA00022679"/>
    </source>
</evidence>
<accession>A0A1G9B904</accession>
<keyword evidence="3 6" id="KW-0418">Kinase</keyword>
<dbReference type="Pfam" id="PF13657">
    <property type="entry name" value="Couple_hipA"/>
    <property type="match status" value="1"/>
</dbReference>
<dbReference type="RefSeq" id="WP_091471058.1">
    <property type="nucleotide sequence ID" value="NZ_FNFX01000002.1"/>
</dbReference>
<dbReference type="InterPro" id="IPR017508">
    <property type="entry name" value="HipA_N1"/>
</dbReference>
<proteinExistence type="inferred from homology"/>
<dbReference type="PANTHER" id="PTHR37419:SF8">
    <property type="entry name" value="TOXIN YJJJ"/>
    <property type="match status" value="1"/>
</dbReference>
<evidence type="ECO:0000313" key="7">
    <source>
        <dbReference type="Proteomes" id="UP000198629"/>
    </source>
</evidence>
<dbReference type="PANTHER" id="PTHR37419">
    <property type="entry name" value="SERINE/THREONINE-PROTEIN KINASE TOXIN HIPA"/>
    <property type="match status" value="1"/>
</dbReference>
<dbReference type="GO" id="GO:0005829">
    <property type="term" value="C:cytosol"/>
    <property type="evidence" value="ECO:0007669"/>
    <property type="project" value="TreeGrafter"/>
</dbReference>
<dbReference type="STRING" id="492660.SAMN05192566_1050"/>
<keyword evidence="2" id="KW-0808">Transferase</keyword>
<name>A0A1G9B904_9PROT</name>
<reference evidence="7" key="1">
    <citation type="submission" date="2016-10" db="EMBL/GenBank/DDBJ databases">
        <authorList>
            <person name="Varghese N."/>
            <person name="Submissions S."/>
        </authorList>
    </citation>
    <scope>NUCLEOTIDE SEQUENCE [LARGE SCALE GENOMIC DNA]</scope>
    <source>
        <strain evidence="7">CBMB127</strain>
    </source>
</reference>
<dbReference type="InterPro" id="IPR012893">
    <property type="entry name" value="HipA-like_C"/>
</dbReference>
<evidence type="ECO:0000259" key="5">
    <source>
        <dbReference type="Pfam" id="PF13657"/>
    </source>
</evidence>
<evidence type="ECO:0000256" key="1">
    <source>
        <dbReference type="ARBA" id="ARBA00010164"/>
    </source>
</evidence>
<keyword evidence="7" id="KW-1185">Reference proteome</keyword>
<organism evidence="6 7">
    <name type="scientific">Methylophilus rhizosphaerae</name>
    <dbReference type="NCBI Taxonomy" id="492660"/>
    <lineage>
        <taxon>Bacteria</taxon>
        <taxon>Pseudomonadati</taxon>
        <taxon>Pseudomonadota</taxon>
        <taxon>Betaproteobacteria</taxon>
        <taxon>Nitrosomonadales</taxon>
        <taxon>Methylophilaceae</taxon>
        <taxon>Methylophilus</taxon>
    </lineage>
</organism>